<dbReference type="EMBL" id="ML995493">
    <property type="protein sequence ID" value="KAF2139391.1"/>
    <property type="molecule type" value="Genomic_DNA"/>
</dbReference>
<protein>
    <submittedName>
        <fullName evidence="2">Uncharacterized protein</fullName>
    </submittedName>
</protein>
<keyword evidence="3" id="KW-1185">Reference proteome</keyword>
<dbReference type="GeneID" id="54300862"/>
<dbReference type="AlphaFoldDB" id="A0A6A6BA61"/>
<gene>
    <name evidence="2" type="ORF">K452DRAFT_310816</name>
</gene>
<accession>A0A6A6BA61</accession>
<evidence type="ECO:0000256" key="1">
    <source>
        <dbReference type="SAM" id="MobiDB-lite"/>
    </source>
</evidence>
<reference evidence="2" key="1">
    <citation type="journal article" date="2020" name="Stud. Mycol.">
        <title>101 Dothideomycetes genomes: a test case for predicting lifestyles and emergence of pathogens.</title>
        <authorList>
            <person name="Haridas S."/>
            <person name="Albert R."/>
            <person name="Binder M."/>
            <person name="Bloem J."/>
            <person name="Labutti K."/>
            <person name="Salamov A."/>
            <person name="Andreopoulos B."/>
            <person name="Baker S."/>
            <person name="Barry K."/>
            <person name="Bills G."/>
            <person name="Bluhm B."/>
            <person name="Cannon C."/>
            <person name="Castanera R."/>
            <person name="Culley D."/>
            <person name="Daum C."/>
            <person name="Ezra D."/>
            <person name="Gonzalez J."/>
            <person name="Henrissat B."/>
            <person name="Kuo A."/>
            <person name="Liang C."/>
            <person name="Lipzen A."/>
            <person name="Lutzoni F."/>
            <person name="Magnuson J."/>
            <person name="Mondo S."/>
            <person name="Nolan M."/>
            <person name="Ohm R."/>
            <person name="Pangilinan J."/>
            <person name="Park H.-J."/>
            <person name="Ramirez L."/>
            <person name="Alfaro M."/>
            <person name="Sun H."/>
            <person name="Tritt A."/>
            <person name="Yoshinaga Y."/>
            <person name="Zwiers L.-H."/>
            <person name="Turgeon B."/>
            <person name="Goodwin S."/>
            <person name="Spatafora J."/>
            <person name="Crous P."/>
            <person name="Grigoriev I."/>
        </authorList>
    </citation>
    <scope>NUCLEOTIDE SEQUENCE</scope>
    <source>
        <strain evidence="2">CBS 121167</strain>
    </source>
</reference>
<feature type="compositionally biased region" description="Basic and acidic residues" evidence="1">
    <location>
        <begin position="80"/>
        <end position="92"/>
    </location>
</feature>
<organism evidence="2 3">
    <name type="scientific">Aplosporella prunicola CBS 121167</name>
    <dbReference type="NCBI Taxonomy" id="1176127"/>
    <lineage>
        <taxon>Eukaryota</taxon>
        <taxon>Fungi</taxon>
        <taxon>Dikarya</taxon>
        <taxon>Ascomycota</taxon>
        <taxon>Pezizomycotina</taxon>
        <taxon>Dothideomycetes</taxon>
        <taxon>Dothideomycetes incertae sedis</taxon>
        <taxon>Botryosphaeriales</taxon>
        <taxon>Aplosporellaceae</taxon>
        <taxon>Aplosporella</taxon>
    </lineage>
</organism>
<feature type="compositionally biased region" description="Polar residues" evidence="1">
    <location>
        <begin position="27"/>
        <end position="36"/>
    </location>
</feature>
<evidence type="ECO:0000313" key="2">
    <source>
        <dbReference type="EMBL" id="KAF2139391.1"/>
    </source>
</evidence>
<dbReference type="Proteomes" id="UP000799438">
    <property type="component" value="Unassembled WGS sequence"/>
</dbReference>
<evidence type="ECO:0000313" key="3">
    <source>
        <dbReference type="Proteomes" id="UP000799438"/>
    </source>
</evidence>
<proteinExistence type="predicted"/>
<sequence>MSKPTPPTQTRTQDQPTKNHYCKPSKRTTSPENAPQNTPPQHLPQPWNRAQKHQRQRGNAIEDGPPMRRKQLCRRALAHQHHDVGAQDHEHQARGAEVVDHCARCGSMHYAECVELAFEVWHFWCCCLFCGGGCKFDRVFIVWLSSVSGQRA</sequence>
<dbReference type="RefSeq" id="XP_033395104.1">
    <property type="nucleotide sequence ID" value="XM_033543365.1"/>
</dbReference>
<feature type="region of interest" description="Disordered" evidence="1">
    <location>
        <begin position="1"/>
        <end position="92"/>
    </location>
</feature>
<name>A0A6A6BA61_9PEZI</name>
<feature type="compositionally biased region" description="Basic residues" evidence="1">
    <location>
        <begin position="67"/>
        <end position="79"/>
    </location>
</feature>